<dbReference type="AlphaFoldDB" id="A0A126QQG0"/>
<dbReference type="InterPro" id="IPR020904">
    <property type="entry name" value="Sc_DH/Rdtase_CS"/>
</dbReference>
<dbReference type="Gene3D" id="3.40.50.720">
    <property type="entry name" value="NAD(P)-binding Rossmann-like Domain"/>
    <property type="match status" value="1"/>
</dbReference>
<dbReference type="KEGG" id="dej:AWY79_11615"/>
<evidence type="ECO:0000256" key="3">
    <source>
        <dbReference type="RuleBase" id="RU000363"/>
    </source>
</evidence>
<evidence type="ECO:0000313" key="6">
    <source>
        <dbReference type="EMBL" id="TDT88247.1"/>
    </source>
</evidence>
<dbReference type="PANTHER" id="PTHR44196:SF1">
    <property type="entry name" value="DEHYDROGENASE_REDUCTASE SDR FAMILY MEMBER 7B"/>
    <property type="match status" value="1"/>
</dbReference>
<dbReference type="Pfam" id="PF00106">
    <property type="entry name" value="adh_short"/>
    <property type="match status" value="1"/>
</dbReference>
<dbReference type="CDD" id="cd05233">
    <property type="entry name" value="SDR_c"/>
    <property type="match status" value="1"/>
</dbReference>
<dbReference type="InterPro" id="IPR036291">
    <property type="entry name" value="NAD(P)-bd_dom_sf"/>
</dbReference>
<reference evidence="6 8" key="2">
    <citation type="submission" date="2019-03" db="EMBL/GenBank/DDBJ databases">
        <title>Genomic Encyclopedia of Type Strains, Phase IV (KMG-IV): sequencing the most valuable type-strain genomes for metagenomic binning, comparative biology and taxonomic classification.</title>
        <authorList>
            <person name="Goeker M."/>
        </authorList>
    </citation>
    <scope>NUCLEOTIDE SEQUENCE [LARGE SCALE GENOMIC DNA]</scope>
    <source>
        <strain evidence="6 8">DSM 101483</strain>
    </source>
</reference>
<reference evidence="5 7" key="1">
    <citation type="journal article" date="2016" name="Front. Microbiol.">
        <title>Genome Sequence of the Piezophilic, Mesophilic Sulfate-Reducing Bacterium Desulfovibrio indicus J2T.</title>
        <authorList>
            <person name="Cao J."/>
            <person name="Maignien L."/>
            <person name="Shao Z."/>
            <person name="Alain K."/>
            <person name="Jebbar M."/>
        </authorList>
    </citation>
    <scope>NUCLEOTIDE SEQUENCE [LARGE SCALE GENOMIC DNA]</scope>
    <source>
        <strain evidence="5 7">J2</strain>
    </source>
</reference>
<protein>
    <submittedName>
        <fullName evidence="6">NAD(P)-dependent dehydrogenase (Short-subunit alcohol dehydrogenase family)</fullName>
    </submittedName>
</protein>
<dbReference type="EMBL" id="CP014206">
    <property type="protein sequence ID" value="AMK11715.1"/>
    <property type="molecule type" value="Genomic_DNA"/>
</dbReference>
<dbReference type="Proteomes" id="UP000295506">
    <property type="component" value="Unassembled WGS sequence"/>
</dbReference>
<comment type="similarity">
    <text evidence="1 3">Belongs to the short-chain dehydrogenases/reductases (SDR) family.</text>
</comment>
<dbReference type="InterPro" id="IPR057326">
    <property type="entry name" value="KR_dom"/>
</dbReference>
<dbReference type="RefSeq" id="WP_066803953.1">
    <property type="nucleotide sequence ID" value="NZ_CP014206.1"/>
</dbReference>
<evidence type="ECO:0000313" key="7">
    <source>
        <dbReference type="Proteomes" id="UP000055611"/>
    </source>
</evidence>
<sequence length="275" mass="29279">MSAFSIENKVILITGAGNGIGKAVAEALHARGGRLVLVDLESAACERLADSLGGDVLCLAADVTDAEVMERAVREGLERFGRLDMVFANAGIVNEPATVANMGRAEFERVLEVNLMGAYRTVKPCLPHILQSGGHILLASSIYAFMNGTTAAPYAVSKAGIEMLGRSLRGELAGSGATAGVLIPGWVQTRLASPALGGNRIATRLQRLAFPGPLKYAITPETVAEAVVRGVERRAPRIIVPRRWVPLFVLRGLVAMILDAVLDREKGLHKLIRKL</sequence>
<evidence type="ECO:0000256" key="2">
    <source>
        <dbReference type="ARBA" id="ARBA00023002"/>
    </source>
</evidence>
<dbReference type="GO" id="GO:0016491">
    <property type="term" value="F:oxidoreductase activity"/>
    <property type="evidence" value="ECO:0007669"/>
    <property type="project" value="UniProtKB-KW"/>
</dbReference>
<dbReference type="Proteomes" id="UP000055611">
    <property type="component" value="Chromosome"/>
</dbReference>
<evidence type="ECO:0000313" key="8">
    <source>
        <dbReference type="Proteomes" id="UP000295506"/>
    </source>
</evidence>
<dbReference type="PRINTS" id="PR00080">
    <property type="entry name" value="SDRFAMILY"/>
</dbReference>
<dbReference type="InterPro" id="IPR002347">
    <property type="entry name" value="SDR_fam"/>
</dbReference>
<evidence type="ECO:0000313" key="5">
    <source>
        <dbReference type="EMBL" id="AMK11715.1"/>
    </source>
</evidence>
<gene>
    <name evidence="5" type="ORF">AWY79_11615</name>
    <name evidence="6" type="ORF">EDC59_10659</name>
</gene>
<organism evidence="6 8">
    <name type="scientific">Pseudodesulfovibrio indicus</name>
    <dbReference type="NCBI Taxonomy" id="1716143"/>
    <lineage>
        <taxon>Bacteria</taxon>
        <taxon>Pseudomonadati</taxon>
        <taxon>Thermodesulfobacteriota</taxon>
        <taxon>Desulfovibrionia</taxon>
        <taxon>Desulfovibrionales</taxon>
        <taxon>Desulfovibrionaceae</taxon>
    </lineage>
</organism>
<proteinExistence type="inferred from homology"/>
<feature type="domain" description="Ketoreductase" evidence="4">
    <location>
        <begin position="9"/>
        <end position="186"/>
    </location>
</feature>
<accession>A0A126QQG0</accession>
<evidence type="ECO:0000256" key="1">
    <source>
        <dbReference type="ARBA" id="ARBA00006484"/>
    </source>
</evidence>
<dbReference type="EMBL" id="SOBK01000006">
    <property type="protein sequence ID" value="TDT88247.1"/>
    <property type="molecule type" value="Genomic_DNA"/>
</dbReference>
<dbReference type="PANTHER" id="PTHR44196">
    <property type="entry name" value="DEHYDROGENASE/REDUCTASE SDR FAMILY MEMBER 7B"/>
    <property type="match status" value="1"/>
</dbReference>
<keyword evidence="7" id="KW-1185">Reference proteome</keyword>
<dbReference type="GO" id="GO:0016020">
    <property type="term" value="C:membrane"/>
    <property type="evidence" value="ECO:0007669"/>
    <property type="project" value="TreeGrafter"/>
</dbReference>
<keyword evidence="2" id="KW-0560">Oxidoreductase</keyword>
<dbReference type="PRINTS" id="PR00081">
    <property type="entry name" value="GDHRDH"/>
</dbReference>
<dbReference type="PROSITE" id="PS00061">
    <property type="entry name" value="ADH_SHORT"/>
    <property type="match status" value="1"/>
</dbReference>
<dbReference type="SMART" id="SM00822">
    <property type="entry name" value="PKS_KR"/>
    <property type="match status" value="1"/>
</dbReference>
<name>A0A126QQG0_9BACT</name>
<dbReference type="SUPFAM" id="SSF51735">
    <property type="entry name" value="NAD(P)-binding Rossmann-fold domains"/>
    <property type="match status" value="1"/>
</dbReference>
<evidence type="ECO:0000259" key="4">
    <source>
        <dbReference type="SMART" id="SM00822"/>
    </source>
</evidence>